<protein>
    <recommendedName>
        <fullName evidence="2">Chitin-binding type-2 domain-containing protein</fullName>
    </recommendedName>
</protein>
<keyword evidence="4" id="KW-1185">Reference proteome</keyword>
<proteinExistence type="predicted"/>
<sequence>MEATRPIILLLSLMVLGQTKAESGSSNITSNVIARFEASSGLDLRQSSQIPFQCTSPGAKSCLDCGRYPFCASAGNTAYEISCGSRQVCENAGAGGNGICLPFNDARVSQCRCDARYVDDPFDATGNKYLTCLVGGEPILSQCPTGQVFDFTNEVCSTTAANIICTDNGVFSLTCSQGYFCSGPQAVPLILQCLSGELFDASQGGCVPQNAVTIPPFACGTEDGAVVDNLECDAFRVCMAGTEQGTGKNCCPTGQVFSGELMRCTTDPSIVTCPQLHPCDNTVYTYTCSGSGTPITNPPIPPITPGPGTGTGVNCSAPTCSSNGAFPYTSDCKRFYYCSGGRFFIQKCTTRLYFDSTQRVCTTLEKLTGCACI</sequence>
<dbReference type="PROSITE" id="PS50940">
    <property type="entry name" value="CHIT_BIND_II"/>
    <property type="match status" value="3"/>
</dbReference>
<evidence type="ECO:0000313" key="3">
    <source>
        <dbReference type="EMBL" id="KAK7081086.1"/>
    </source>
</evidence>
<feature type="domain" description="Chitin-binding type-2" evidence="2">
    <location>
        <begin position="108"/>
        <end position="167"/>
    </location>
</feature>
<feature type="domain" description="Chitin-binding type-2" evidence="2">
    <location>
        <begin position="317"/>
        <end position="370"/>
    </location>
</feature>
<reference evidence="3 4" key="1">
    <citation type="submission" date="2023-11" db="EMBL/GenBank/DDBJ databases">
        <title>Halocaridina rubra genome assembly.</title>
        <authorList>
            <person name="Smith C."/>
        </authorList>
    </citation>
    <scope>NUCLEOTIDE SEQUENCE [LARGE SCALE GENOMIC DNA]</scope>
    <source>
        <strain evidence="3">EP-1</strain>
        <tissue evidence="3">Whole</tissue>
    </source>
</reference>
<feature type="signal peptide" evidence="1">
    <location>
        <begin position="1"/>
        <end position="21"/>
    </location>
</feature>
<dbReference type="Gene3D" id="2.170.140.10">
    <property type="entry name" value="Chitin binding domain"/>
    <property type="match status" value="2"/>
</dbReference>
<evidence type="ECO:0000256" key="1">
    <source>
        <dbReference type="SAM" id="SignalP"/>
    </source>
</evidence>
<dbReference type="SUPFAM" id="SSF57625">
    <property type="entry name" value="Invertebrate chitin-binding proteins"/>
    <property type="match status" value="3"/>
</dbReference>
<gene>
    <name evidence="3" type="ORF">SK128_003674</name>
</gene>
<evidence type="ECO:0000259" key="2">
    <source>
        <dbReference type="PROSITE" id="PS50940"/>
    </source>
</evidence>
<dbReference type="Pfam" id="PF01607">
    <property type="entry name" value="CBM_14"/>
    <property type="match status" value="3"/>
</dbReference>
<dbReference type="AlphaFoldDB" id="A0AAN8XDX2"/>
<dbReference type="InterPro" id="IPR002557">
    <property type="entry name" value="Chitin-bd_dom"/>
</dbReference>
<organism evidence="3 4">
    <name type="scientific">Halocaridina rubra</name>
    <name type="common">Hawaiian red shrimp</name>
    <dbReference type="NCBI Taxonomy" id="373956"/>
    <lineage>
        <taxon>Eukaryota</taxon>
        <taxon>Metazoa</taxon>
        <taxon>Ecdysozoa</taxon>
        <taxon>Arthropoda</taxon>
        <taxon>Crustacea</taxon>
        <taxon>Multicrustacea</taxon>
        <taxon>Malacostraca</taxon>
        <taxon>Eumalacostraca</taxon>
        <taxon>Eucarida</taxon>
        <taxon>Decapoda</taxon>
        <taxon>Pleocyemata</taxon>
        <taxon>Caridea</taxon>
        <taxon>Atyoidea</taxon>
        <taxon>Atyidae</taxon>
        <taxon>Halocaridina</taxon>
    </lineage>
</organism>
<dbReference type="SMART" id="SM00494">
    <property type="entry name" value="ChtBD2"/>
    <property type="match status" value="4"/>
</dbReference>
<dbReference type="GO" id="GO:0005576">
    <property type="term" value="C:extracellular region"/>
    <property type="evidence" value="ECO:0007669"/>
    <property type="project" value="InterPro"/>
</dbReference>
<feature type="domain" description="Chitin-binding type-2" evidence="2">
    <location>
        <begin position="216"/>
        <end position="275"/>
    </location>
</feature>
<accession>A0AAN8XDX2</accession>
<evidence type="ECO:0000313" key="4">
    <source>
        <dbReference type="Proteomes" id="UP001381693"/>
    </source>
</evidence>
<name>A0AAN8XDX2_HALRR</name>
<dbReference type="Proteomes" id="UP001381693">
    <property type="component" value="Unassembled WGS sequence"/>
</dbReference>
<comment type="caution">
    <text evidence="3">The sequence shown here is derived from an EMBL/GenBank/DDBJ whole genome shotgun (WGS) entry which is preliminary data.</text>
</comment>
<dbReference type="EMBL" id="JAXCGZ010005705">
    <property type="protein sequence ID" value="KAK7081086.1"/>
    <property type="molecule type" value="Genomic_DNA"/>
</dbReference>
<feature type="chain" id="PRO_5042822968" description="Chitin-binding type-2 domain-containing protein" evidence="1">
    <location>
        <begin position="22"/>
        <end position="373"/>
    </location>
</feature>
<dbReference type="GO" id="GO:0008061">
    <property type="term" value="F:chitin binding"/>
    <property type="evidence" value="ECO:0007669"/>
    <property type="project" value="InterPro"/>
</dbReference>
<dbReference type="InterPro" id="IPR036508">
    <property type="entry name" value="Chitin-bd_dom_sf"/>
</dbReference>
<keyword evidence="1" id="KW-0732">Signal</keyword>